<dbReference type="RefSeq" id="WP_342809385.1">
    <property type="nucleotide sequence ID" value="NZ_JAOPJZ010000012.1"/>
</dbReference>
<organism evidence="4 5">
    <name type="scientific">Natronosalvus hydrolyticus</name>
    <dbReference type="NCBI Taxonomy" id="2979988"/>
    <lineage>
        <taxon>Archaea</taxon>
        <taxon>Methanobacteriati</taxon>
        <taxon>Methanobacteriota</taxon>
        <taxon>Stenosarchaea group</taxon>
        <taxon>Halobacteria</taxon>
        <taxon>Halobacteriales</taxon>
        <taxon>Natrialbaceae</taxon>
        <taxon>Natronosalvus</taxon>
    </lineage>
</organism>
<accession>A0AAP2Z982</accession>
<evidence type="ECO:0000256" key="2">
    <source>
        <dbReference type="ARBA" id="ARBA00022679"/>
    </source>
</evidence>
<keyword evidence="2" id="KW-0808">Transferase</keyword>
<evidence type="ECO:0000256" key="1">
    <source>
        <dbReference type="ARBA" id="ARBA00006383"/>
    </source>
</evidence>
<keyword evidence="5" id="KW-1185">Reference proteome</keyword>
<dbReference type="SUPFAM" id="SSF110710">
    <property type="entry name" value="TTHA0583/YokD-like"/>
    <property type="match status" value="1"/>
</dbReference>
<evidence type="ECO:0000313" key="5">
    <source>
        <dbReference type="Proteomes" id="UP001321047"/>
    </source>
</evidence>
<dbReference type="EMBL" id="JAOPJZ010000012">
    <property type="protein sequence ID" value="MCU4753061.1"/>
    <property type="molecule type" value="Genomic_DNA"/>
</dbReference>
<dbReference type="AlphaFoldDB" id="A0AAP2Z982"/>
<proteinExistence type="inferred from homology"/>
<dbReference type="Proteomes" id="UP001321047">
    <property type="component" value="Unassembled WGS sequence"/>
</dbReference>
<name>A0AAP2Z982_9EURY</name>
<protein>
    <submittedName>
        <fullName evidence="4">AAC(3) family N-acetyltransferase</fullName>
    </submittedName>
</protein>
<sequence>MAEADAIAAVDEPVTVTSLVDDLRDLGLSRGDVVLVHASLQELGWVCVDAQAVVDALMRTVTPEGTLVMPTHSAQYSDPGDWSNPPVPESWVETVREERPPYRPETTPTRGMGAIAECFRTYPDVQRSAHPVYSFAAWGQEANSIVADHAFDDGLGERSPLSRVYDHDGSVLLLGVDYEPNTSLHLAESRADIDLPSFETSAPVLENGERVLRRYVDLEYDDSDFGTIGEAFEAAHEVRRGTVGAATTITFSQPEMVDFGIEWLEEHRG</sequence>
<dbReference type="GO" id="GO:0008080">
    <property type="term" value="F:N-acetyltransferase activity"/>
    <property type="evidence" value="ECO:0007669"/>
    <property type="project" value="InterPro"/>
</dbReference>
<comment type="caution">
    <text evidence="4">The sequence shown here is derived from an EMBL/GenBank/DDBJ whole genome shotgun (WGS) entry which is preliminary data.</text>
</comment>
<dbReference type="PANTHER" id="PTHR11104">
    <property type="entry name" value="AMINOGLYCOSIDE N3-ACETYLTRANSFERASE"/>
    <property type="match status" value="1"/>
</dbReference>
<dbReference type="InterPro" id="IPR003679">
    <property type="entry name" value="Amioglycoside_AcTrfase"/>
</dbReference>
<dbReference type="Pfam" id="PF02522">
    <property type="entry name" value="Antibiotic_NAT"/>
    <property type="match status" value="1"/>
</dbReference>
<reference evidence="4 5" key="1">
    <citation type="submission" date="2022-09" db="EMBL/GenBank/DDBJ databases">
        <title>Enrichment on poylsaccharides allowed isolation of novel metabolic and taxonomic groups of Haloarchaea.</title>
        <authorList>
            <person name="Sorokin D.Y."/>
            <person name="Elcheninov A.G."/>
            <person name="Khizhniak T.V."/>
            <person name="Kolganova T.V."/>
            <person name="Kublanov I.V."/>
        </authorList>
    </citation>
    <scope>NUCLEOTIDE SEQUENCE [LARGE SCALE GENOMIC DNA]</scope>
    <source>
        <strain evidence="4 5">AArc-curdl1</strain>
    </source>
</reference>
<gene>
    <name evidence="4" type="ORF">OB919_13935</name>
</gene>
<dbReference type="PANTHER" id="PTHR11104:SF0">
    <property type="entry name" value="SPBETA PROPHAGE-DERIVED AMINOGLYCOSIDE N(3')-ACETYLTRANSFERASE-LIKE PROTEIN YOKD"/>
    <property type="match status" value="1"/>
</dbReference>
<dbReference type="InterPro" id="IPR028345">
    <property type="entry name" value="Antibiotic_NAT-like"/>
</dbReference>
<evidence type="ECO:0000313" key="4">
    <source>
        <dbReference type="EMBL" id="MCU4753061.1"/>
    </source>
</evidence>
<dbReference type="GO" id="GO:0046677">
    <property type="term" value="P:response to antibiotic"/>
    <property type="evidence" value="ECO:0007669"/>
    <property type="project" value="InterPro"/>
</dbReference>
<comment type="similarity">
    <text evidence="1">Belongs to the antibiotic N-acetyltransferase family.</text>
</comment>
<evidence type="ECO:0000256" key="3">
    <source>
        <dbReference type="ARBA" id="ARBA00023315"/>
    </source>
</evidence>
<keyword evidence="3" id="KW-0012">Acyltransferase</keyword>